<evidence type="ECO:0000313" key="2">
    <source>
        <dbReference type="EMBL" id="KZZ89684.1"/>
    </source>
</evidence>
<dbReference type="InterPro" id="IPR056138">
    <property type="entry name" value="DUF7721"/>
</dbReference>
<keyword evidence="3" id="KW-1185">Reference proteome</keyword>
<dbReference type="Pfam" id="PF24845">
    <property type="entry name" value="DUF7721"/>
    <property type="match status" value="1"/>
</dbReference>
<feature type="domain" description="DUF7721" evidence="1">
    <location>
        <begin position="2"/>
        <end position="75"/>
    </location>
</feature>
<dbReference type="AlphaFoldDB" id="A0A167X6A0"/>
<proteinExistence type="predicted"/>
<evidence type="ECO:0000259" key="1">
    <source>
        <dbReference type="Pfam" id="PF24845"/>
    </source>
</evidence>
<organism evidence="2 3">
    <name type="scientific">Moelleriella libera RCEF 2490</name>
    <dbReference type="NCBI Taxonomy" id="1081109"/>
    <lineage>
        <taxon>Eukaryota</taxon>
        <taxon>Fungi</taxon>
        <taxon>Dikarya</taxon>
        <taxon>Ascomycota</taxon>
        <taxon>Pezizomycotina</taxon>
        <taxon>Sordariomycetes</taxon>
        <taxon>Hypocreomycetidae</taxon>
        <taxon>Hypocreales</taxon>
        <taxon>Clavicipitaceae</taxon>
        <taxon>Moelleriella</taxon>
    </lineage>
</organism>
<dbReference type="OrthoDB" id="2290255at2759"/>
<dbReference type="Proteomes" id="UP000078544">
    <property type="component" value="Unassembled WGS sequence"/>
</dbReference>
<comment type="caution">
    <text evidence="2">The sequence shown here is derived from an EMBL/GenBank/DDBJ whole genome shotgun (WGS) entry which is preliminary data.</text>
</comment>
<reference evidence="2 3" key="1">
    <citation type="journal article" date="2016" name="Genome Biol. Evol.">
        <title>Divergent and convergent evolution of fungal pathogenicity.</title>
        <authorList>
            <person name="Shang Y."/>
            <person name="Xiao G."/>
            <person name="Zheng P."/>
            <person name="Cen K."/>
            <person name="Zhan S."/>
            <person name="Wang C."/>
        </authorList>
    </citation>
    <scope>NUCLEOTIDE SEQUENCE [LARGE SCALE GENOMIC DNA]</scope>
    <source>
        <strain evidence="2 3">RCEF 2490</strain>
    </source>
</reference>
<dbReference type="PANTHER" id="PTHR39477">
    <property type="entry name" value="CHROMOSOME 8, WHOLE GENOME SHOTGUN SEQUENCE"/>
    <property type="match status" value="1"/>
</dbReference>
<gene>
    <name evidence="2" type="ORF">AAL_07577</name>
</gene>
<dbReference type="EMBL" id="AZGY01000024">
    <property type="protein sequence ID" value="KZZ89684.1"/>
    <property type="molecule type" value="Genomic_DNA"/>
</dbReference>
<name>A0A167X6A0_9HYPO</name>
<evidence type="ECO:0000313" key="3">
    <source>
        <dbReference type="Proteomes" id="UP000078544"/>
    </source>
</evidence>
<dbReference type="PANTHER" id="PTHR39477:SF1">
    <property type="entry name" value="BETA-FLANKING PROTEIN"/>
    <property type="match status" value="1"/>
</dbReference>
<protein>
    <submittedName>
        <fullName evidence="2">Beta-flanking protein</fullName>
    </submittedName>
</protein>
<sequence length="150" mass="15524">MASQHAAGNSSGSSDLFSNILGAVGQKQDKIQNEDIDEEEAVKKHKQAYQHDGHGDTNTLGTAAAMQALKKFTQSDNSANSNAGQAAFLGMAMSEASKLFDDKAAQGKVAGGANKENVIQQAAETAFKMYLKSQGSSQGGLAGLAAKFLA</sequence>
<accession>A0A167X6A0</accession>